<organism evidence="2 3">
    <name type="scientific">Dryococelus australis</name>
    <dbReference type="NCBI Taxonomy" id="614101"/>
    <lineage>
        <taxon>Eukaryota</taxon>
        <taxon>Metazoa</taxon>
        <taxon>Ecdysozoa</taxon>
        <taxon>Arthropoda</taxon>
        <taxon>Hexapoda</taxon>
        <taxon>Insecta</taxon>
        <taxon>Pterygota</taxon>
        <taxon>Neoptera</taxon>
        <taxon>Polyneoptera</taxon>
        <taxon>Phasmatodea</taxon>
        <taxon>Verophasmatodea</taxon>
        <taxon>Anareolatae</taxon>
        <taxon>Phasmatidae</taxon>
        <taxon>Eurycanthinae</taxon>
        <taxon>Dryococelus</taxon>
    </lineage>
</organism>
<evidence type="ECO:0000313" key="3">
    <source>
        <dbReference type="Proteomes" id="UP001159363"/>
    </source>
</evidence>
<protein>
    <recommendedName>
        <fullName evidence="1">DDE-1 domain-containing protein</fullName>
    </recommendedName>
</protein>
<reference evidence="2 3" key="1">
    <citation type="submission" date="2023-02" db="EMBL/GenBank/DDBJ databases">
        <title>LHISI_Scaffold_Assembly.</title>
        <authorList>
            <person name="Stuart O.P."/>
            <person name="Cleave R."/>
            <person name="Magrath M.J.L."/>
            <person name="Mikheyev A.S."/>
        </authorList>
    </citation>
    <scope>NUCLEOTIDE SEQUENCE [LARGE SCALE GENOMIC DNA]</scope>
    <source>
        <strain evidence="2">Daus_M_001</strain>
        <tissue evidence="2">Leg muscle</tissue>
    </source>
</reference>
<dbReference type="Pfam" id="PF03184">
    <property type="entry name" value="DDE_1"/>
    <property type="match status" value="2"/>
</dbReference>
<gene>
    <name evidence="2" type="ORF">PR048_016432</name>
</gene>
<keyword evidence="3" id="KW-1185">Reference proteome</keyword>
<name>A0ABQ9HK51_9NEOP</name>
<evidence type="ECO:0000259" key="1">
    <source>
        <dbReference type="Pfam" id="PF03184"/>
    </source>
</evidence>
<evidence type="ECO:0000313" key="2">
    <source>
        <dbReference type="EMBL" id="KAJ8884575.1"/>
    </source>
</evidence>
<sequence>MSASNKRLAFSLPEKLNFSKHMDRNPYRTLTAIACDLEIPVTTLNQIISNCATIDQPLWKRYTAGKKATETAWRLDVEDFNPSNGWYCCALFLLLNKTFSFKGEKCIGGKRSKERVTILLGANIDGCEKLPLVIGKAAKPRCFKNIKSLPGSIYTFGMLKWVYRTGKIVLFLDHFSAHPMETSVLRNIRIEFLSLNTTACLQPMDQGIIKNFKHHFRSCHCKTFLRDLEANKPFKKI</sequence>
<dbReference type="Proteomes" id="UP001159363">
    <property type="component" value="Chromosome 4"/>
</dbReference>
<dbReference type="InterPro" id="IPR004875">
    <property type="entry name" value="DDE_SF_endonuclease_dom"/>
</dbReference>
<dbReference type="EMBL" id="JARBHB010000005">
    <property type="protein sequence ID" value="KAJ8884575.1"/>
    <property type="molecule type" value="Genomic_DNA"/>
</dbReference>
<comment type="caution">
    <text evidence="2">The sequence shown here is derived from an EMBL/GenBank/DDBJ whole genome shotgun (WGS) entry which is preliminary data.</text>
</comment>
<feature type="domain" description="DDE-1" evidence="1">
    <location>
        <begin position="166"/>
        <end position="234"/>
    </location>
</feature>
<dbReference type="InterPro" id="IPR050863">
    <property type="entry name" value="CenT-Element_Derived"/>
</dbReference>
<proteinExistence type="predicted"/>
<dbReference type="PANTHER" id="PTHR19303:SF73">
    <property type="entry name" value="PROTEIN PDC2"/>
    <property type="match status" value="1"/>
</dbReference>
<dbReference type="PANTHER" id="PTHR19303">
    <property type="entry name" value="TRANSPOSON"/>
    <property type="match status" value="1"/>
</dbReference>
<accession>A0ABQ9HK51</accession>
<feature type="domain" description="DDE-1" evidence="1">
    <location>
        <begin position="113"/>
        <end position="147"/>
    </location>
</feature>